<evidence type="ECO:0000313" key="3">
    <source>
        <dbReference type="EMBL" id="SHK63154.1"/>
    </source>
</evidence>
<sequence>MNLKKIPKNILSLVLVLCMLFSSTVAYALESTSKSIDERSEVLISAVSKDSNSDNEKEEFEYIESNRYIENSDELLPFRFVSELDGNDVSTTIKFYDSIPRDAEIDVSISKEERNNVFSKSFSNLDGKVSINGIESDTIYDFDIVITYPDTGGETSEFYMGKYTLVVERNLNEEIVCIEDNIKDVYYNRGHKSPQIDKLIEEFINTTSIDKSNDNNEIDADNIDLTDEVLKESVKADSLIIFEQKLLRTEFRRDPDTINRYEVEPNDSFSKADRFYDDDTVGGKIQSSGDEDYYKIKFDKSGLANFWLGYVPKTEDYKLYLYDYDHNRIGRSVSGGNGVQELIPEFPVESGKYYYVRIKGDSSSDYDNSQYYHLRAKLVSEIDEEGDEYEPNDSFDDATRLSGNYNKIYATLHNEDDDDYYRIRVGENSTVTIDLTNIPRGENYKLKLYDSDHDRIAYSNESGNEDEQIIETVDSGTYYIRVYPYKDSYDADDEYKLTINIEEESAEEEIVYKMTYEGKDIYLYGVEGNDLDNMYAIVADEDDSEGKKWVYSEIGGWYDTSLYASVPTDGGIIVSAARTSLGNFENSYRQTKSVKKIAKIVEINLSKIKDKLQDAMIEYIGIDFSQLSSQNVKMIAGGLGSSVDDNVFFGLAKKVTGKEDYEDNYFYMRAKVFADSCFVAAYATATLGSAAEAARALANAGVAGGFALATGGVTSAAAVEELARSAALAGVSFISSKLMKRSQDVLSKSTESLRIKHVYDSIKKSPAYPKGFKPATNGTK</sequence>
<feature type="chain" id="PRO_5009921224" evidence="1">
    <location>
        <begin position="29"/>
        <end position="780"/>
    </location>
</feature>
<evidence type="ECO:0000313" key="4">
    <source>
        <dbReference type="Proteomes" id="UP000184465"/>
    </source>
</evidence>
<dbReference type="AlphaFoldDB" id="A0A1M6U1X4"/>
<dbReference type="InterPro" id="IPR007280">
    <property type="entry name" value="Peptidase_C_arc/bac"/>
</dbReference>
<dbReference type="SUPFAM" id="SSF89260">
    <property type="entry name" value="Collagen-binding domain"/>
    <property type="match status" value="2"/>
</dbReference>
<evidence type="ECO:0000256" key="1">
    <source>
        <dbReference type="SAM" id="SignalP"/>
    </source>
</evidence>
<reference evidence="3 4" key="1">
    <citation type="submission" date="2016-11" db="EMBL/GenBank/DDBJ databases">
        <authorList>
            <person name="Jaros S."/>
            <person name="Januszkiewicz K."/>
            <person name="Wedrychowicz H."/>
        </authorList>
    </citation>
    <scope>NUCLEOTIDE SEQUENCE [LARGE SCALE GENOMIC DNA]</scope>
    <source>
        <strain evidence="3 4">DSM 15212</strain>
    </source>
</reference>
<feature type="domain" description="Peptidase C-terminal archaeal/bacterial" evidence="2">
    <location>
        <begin position="419"/>
        <end position="483"/>
    </location>
</feature>
<accession>A0A1M6U1X4</accession>
<dbReference type="Gene3D" id="2.60.120.380">
    <property type="match status" value="2"/>
</dbReference>
<dbReference type="Proteomes" id="UP000184465">
    <property type="component" value="Unassembled WGS sequence"/>
</dbReference>
<dbReference type="Pfam" id="PF04151">
    <property type="entry name" value="PPC"/>
    <property type="match status" value="1"/>
</dbReference>
<dbReference type="RefSeq" id="WP_207550860.1">
    <property type="nucleotide sequence ID" value="NZ_FRAG01000121.1"/>
</dbReference>
<feature type="signal peptide" evidence="1">
    <location>
        <begin position="1"/>
        <end position="28"/>
    </location>
</feature>
<keyword evidence="1" id="KW-0732">Signal</keyword>
<gene>
    <name evidence="3" type="ORF">SAMN02745912_03849</name>
</gene>
<proteinExistence type="predicted"/>
<keyword evidence="4" id="KW-1185">Reference proteome</keyword>
<organism evidence="3 4">
    <name type="scientific">Paramaledivibacter caminithermalis (strain DSM 15212 / CIP 107654 / DViRD3)</name>
    <name type="common">Clostridium caminithermale</name>
    <dbReference type="NCBI Taxonomy" id="1121301"/>
    <lineage>
        <taxon>Bacteria</taxon>
        <taxon>Bacillati</taxon>
        <taxon>Bacillota</taxon>
        <taxon>Clostridia</taxon>
        <taxon>Peptostreptococcales</taxon>
        <taxon>Caminicellaceae</taxon>
        <taxon>Paramaledivibacter</taxon>
    </lineage>
</organism>
<dbReference type="EMBL" id="FRAG01000121">
    <property type="protein sequence ID" value="SHK63154.1"/>
    <property type="molecule type" value="Genomic_DNA"/>
</dbReference>
<evidence type="ECO:0000259" key="2">
    <source>
        <dbReference type="Pfam" id="PF04151"/>
    </source>
</evidence>
<protein>
    <submittedName>
        <fullName evidence="3">Pre-peptidase C-terminal domain-containing protein</fullName>
    </submittedName>
</protein>
<dbReference type="STRING" id="1121301.SAMN02745912_03849"/>
<feature type="non-terminal residue" evidence="3">
    <location>
        <position position="780"/>
    </location>
</feature>
<name>A0A1M6U1X4_PARC5</name>